<feature type="compositionally biased region" description="Polar residues" evidence="2">
    <location>
        <begin position="1609"/>
        <end position="1626"/>
    </location>
</feature>
<feature type="coiled-coil region" evidence="1">
    <location>
        <begin position="390"/>
        <end position="421"/>
    </location>
</feature>
<evidence type="ECO:0000256" key="2">
    <source>
        <dbReference type="SAM" id="MobiDB-lite"/>
    </source>
</evidence>
<dbReference type="Pfam" id="PF21807">
    <property type="entry name" value="PfEMP1_CIDRalpha1_dom"/>
    <property type="match status" value="1"/>
</dbReference>
<feature type="domain" description="Duffy-binding-like" evidence="9">
    <location>
        <begin position="1217"/>
        <end position="1364"/>
    </location>
</feature>
<feature type="coiled-coil region" evidence="1">
    <location>
        <begin position="1287"/>
        <end position="1314"/>
    </location>
</feature>
<feature type="compositionally biased region" description="Basic and acidic residues" evidence="2">
    <location>
        <begin position="873"/>
        <end position="892"/>
    </location>
</feature>
<evidence type="ECO:0000313" key="11">
    <source>
        <dbReference type="Proteomes" id="UP000030697"/>
    </source>
</evidence>
<dbReference type="Pfam" id="PF15445">
    <property type="entry name" value="ATS"/>
    <property type="match status" value="1"/>
</dbReference>
<dbReference type="FunFam" id="1.20.58.830:FF:000004">
    <property type="entry name" value="Erythrocyte membrane protein 1, PfEMP1"/>
    <property type="match status" value="1"/>
</dbReference>
<feature type="domain" description="Plasmodium falciparum erythrocyte membrane protein 1 acidic terminal segment" evidence="5">
    <location>
        <begin position="1736"/>
        <end position="2210"/>
    </location>
</feature>
<dbReference type="GO" id="GO:0016020">
    <property type="term" value="C:membrane"/>
    <property type="evidence" value="ECO:0007669"/>
    <property type="project" value="InterPro"/>
</dbReference>
<gene>
    <name evidence="10" type="ORF">C923_00834</name>
</gene>
<dbReference type="InterPro" id="IPR029210">
    <property type="entry name" value="PfEMP1_NTS"/>
</dbReference>
<dbReference type="InterPro" id="IPR004258">
    <property type="entry name" value="DBL"/>
</dbReference>
<dbReference type="Proteomes" id="UP000030697">
    <property type="component" value="Unassembled WGS sequence"/>
</dbReference>
<dbReference type="InterPro" id="IPR049158">
    <property type="entry name" value="PfEMP1_CIDRalpha1_dom"/>
</dbReference>
<dbReference type="Gene3D" id="1.10.1900.40">
    <property type="entry name" value="Acidic terminal segments, variant surface antigen of PfEMP1"/>
    <property type="match status" value="2"/>
</dbReference>
<dbReference type="FunFam" id="1.10.1900.40:FF:000001">
    <property type="entry name" value="Erythrocyte membrane protein 1"/>
    <property type="match status" value="1"/>
</dbReference>
<dbReference type="Gene3D" id="1.20.58.830">
    <property type="match status" value="3"/>
</dbReference>
<dbReference type="Pfam" id="PF15447">
    <property type="entry name" value="NTS"/>
    <property type="match status" value="1"/>
</dbReference>
<feature type="domain" description="Duffy-binding-like" evidence="9">
    <location>
        <begin position="322"/>
        <end position="487"/>
    </location>
</feature>
<accession>W7JU95</accession>
<feature type="domain" description="Plasmodium falciparum erythrocyte membrane protein-1 N-terminal segment" evidence="6">
    <location>
        <begin position="16"/>
        <end position="51"/>
    </location>
</feature>
<feature type="region of interest" description="Disordered" evidence="2">
    <location>
        <begin position="1609"/>
        <end position="1722"/>
    </location>
</feature>
<feature type="domain" description="Duffy-binding-like" evidence="3">
    <location>
        <begin position="1478"/>
        <end position="1616"/>
    </location>
</feature>
<evidence type="ECO:0000259" key="7">
    <source>
        <dbReference type="Pfam" id="PF18562"/>
    </source>
</evidence>
<dbReference type="SUPFAM" id="SSF140924">
    <property type="entry name" value="Duffy binding domain-like"/>
    <property type="match status" value="4"/>
</dbReference>
<evidence type="ECO:0000259" key="4">
    <source>
        <dbReference type="Pfam" id="PF05424"/>
    </source>
</evidence>
<feature type="region of interest" description="Disordered" evidence="2">
    <location>
        <begin position="486"/>
        <end position="507"/>
    </location>
</feature>
<protein>
    <recommendedName>
        <fullName evidence="12">Erythrocyte membrane protein 1</fullName>
    </recommendedName>
</protein>
<feature type="region of interest" description="Disordered" evidence="2">
    <location>
        <begin position="1028"/>
        <end position="1051"/>
    </location>
</feature>
<feature type="compositionally biased region" description="Acidic residues" evidence="2">
    <location>
        <begin position="839"/>
        <end position="859"/>
    </location>
</feature>
<evidence type="ECO:0000259" key="9">
    <source>
        <dbReference type="Pfam" id="PF22672"/>
    </source>
</evidence>
<reference evidence="10 11" key="1">
    <citation type="submission" date="2013-02" db="EMBL/GenBank/DDBJ databases">
        <title>The Genome Sequence of Plasmodium falciparum UGT5.1.</title>
        <authorList>
            <consortium name="The Broad Institute Genome Sequencing Platform"/>
            <consortium name="The Broad Institute Genome Sequencing Center for Infectious Disease"/>
            <person name="Neafsey D."/>
            <person name="Cheeseman I."/>
            <person name="Volkman S."/>
            <person name="Adams J."/>
            <person name="Walker B."/>
            <person name="Young S.K."/>
            <person name="Zeng Q."/>
            <person name="Gargeya S."/>
            <person name="Fitzgerald M."/>
            <person name="Haas B."/>
            <person name="Abouelleil A."/>
            <person name="Alvarado L."/>
            <person name="Arachchi H.M."/>
            <person name="Berlin A.M."/>
            <person name="Chapman S.B."/>
            <person name="Dewar J."/>
            <person name="Goldberg J."/>
            <person name="Griggs A."/>
            <person name="Gujja S."/>
            <person name="Hansen M."/>
            <person name="Howarth C."/>
            <person name="Imamovic A."/>
            <person name="Larimer J."/>
            <person name="McCowan C."/>
            <person name="Murphy C."/>
            <person name="Neiman D."/>
            <person name="Pearson M."/>
            <person name="Priest M."/>
            <person name="Roberts A."/>
            <person name="Saif S."/>
            <person name="Shea T."/>
            <person name="Sisk P."/>
            <person name="Sykes S."/>
            <person name="Wortman J."/>
            <person name="Nusbaum C."/>
            <person name="Birren B."/>
        </authorList>
    </citation>
    <scope>NUCLEOTIDE SEQUENCE [LARGE SCALE GENOMIC DNA]</scope>
    <source>
        <strain evidence="10 11">UGT5.1</strain>
    </source>
</reference>
<dbReference type="InterPro" id="IPR029211">
    <property type="entry name" value="PfEMP1_ATS"/>
</dbReference>
<dbReference type="EMBL" id="KE124430">
    <property type="protein sequence ID" value="EWC78459.1"/>
    <property type="molecule type" value="Genomic_DNA"/>
</dbReference>
<dbReference type="InterPro" id="IPR054595">
    <property type="entry name" value="DBL_C"/>
</dbReference>
<evidence type="ECO:0000259" key="8">
    <source>
        <dbReference type="Pfam" id="PF21807"/>
    </source>
</evidence>
<feature type="domain" description="Duffy-antigen binding" evidence="4">
    <location>
        <begin position="118"/>
        <end position="318"/>
    </location>
</feature>
<evidence type="ECO:0008006" key="12">
    <source>
        <dbReference type="Google" id="ProtNLM"/>
    </source>
</evidence>
<feature type="domain" description="Duffy-antigen binding" evidence="4">
    <location>
        <begin position="955"/>
        <end position="1180"/>
    </location>
</feature>
<dbReference type="OrthoDB" id="378847at2759"/>
<feature type="region of interest" description="Disordered" evidence="2">
    <location>
        <begin position="810"/>
        <end position="892"/>
    </location>
</feature>
<dbReference type="Gene3D" id="1.20.1310.20">
    <property type="entry name" value="Duffy-antigen binding domain"/>
    <property type="match status" value="2"/>
</dbReference>
<dbReference type="FunFam" id="1.20.58.1930:FF:000001">
    <property type="entry name" value="Erythrocyte membrane protein 1, PfEMP1"/>
    <property type="match status" value="1"/>
</dbReference>
<dbReference type="InterPro" id="IPR008602">
    <property type="entry name" value="Duffy-antigen-binding"/>
</dbReference>
<evidence type="ECO:0000313" key="10">
    <source>
        <dbReference type="EMBL" id="EWC78459.1"/>
    </source>
</evidence>
<dbReference type="InterPro" id="IPR041480">
    <property type="entry name" value="CIDR1_gamma"/>
</dbReference>
<sequence>MAPPGGPQGGGTKDESAKHFLDKIGQQVHEQVEKEAETYKNKLKGDLKEAKGMGETASSLDPCILVDDYRNKVKRTAAALGDPCKKDGKGEEEVKRFSDKEGAECNKSKIKDSKTNCGACAPYRRLHVCNKNFQNINNDDSSKAKHDLLADVCLAAKFEGQSIKTHHPQHKETNPDSQLCTELARSFADIGDIIRGKDLYLGNKKKNQTERDQLESKLKDIFAKIHNGLDGEAQARYKGDTDGNYYKLREDWWTANRHTVWKAITCGAPKESKYFRQTCNYEETLSDANHKCRCKDKKGEHETDQVPTYFDYVPQYLRWFEEWAEDFCRKKKKYVDIVKTYCRGKYQGKDRYCSRNGYDCERTIYKKGYFVIDKGCINCLYACNPYVDWIENQRKQFLKQKEQFDKQKNKYDKEIKKYESGASGSGNGRAKRSVSTKVYDGYEKKFYDKLNKSEYRSVDDFLELLSKEAACKEVQDTEGGRINFKEVNSGSASVPGGDGGGTSGTNVESQGTFYRSEYCQPCPDCGVKKKSDSSGWEQKNGGKCKSGNLYKPKHGVVGTTITILKSGEGKEEIEKKLEAFCDGKNGESLYDPWKCYKGEDVEKVKNKDEKEDEDDIGDYENIQNAGGLCILENNDGEGKVNKQKTFNPFFYYWVAHMLKDSIHWRTKKIKGCLKNEKKKCGNPKCEKSCKCFETWIKQKETEWTNIKKHFYTQKITGKQGGMVNGAFLDGLLTHDFVLQENLKEEFLKGDSTEDKQNSLDAEEIKHLREMLQETGFDGAAAGGSSSGGVTEQKNIMDKLIEHEEGIAETCKKCPKKPQQEVTRLRSETNEENATPRPAEEEEEEDDEDDDDAEEEEDEVQEVKTEVTEQGEDNTEKEVPATTEEEKGPQVPVKEDKLDVCTTVKKALAEDNLTQACQQKYEYGREKFPNWKCISDTTTSGVVTTTTSGATTGGSICIPPRRRRLYVGKLTEWASGGNTQVTPQASGGEPQTQTSGKETPSDKLRTAFIQSAAVETFFLWHKYKADKAREDKEKKEANGDLFQRETSADTEQKDLEEGKIDDEFKRQMFYTLGDYRDILFGDTSIVEAAAGSEQKEAMQKIKQKIQEHIKTDIKTSTSSHMPVQPEQSSDKKLRENWWTTHGKYIWQGMLCALSYDTDSKQIKQDVQDKLVGSNSGNKYDYTNVSFSGGFNSDKKTTATITKLEEFSRRPQYFRWLEEWGEEFCRKQRHKLYIIEKECKVEANGRGGNEKKPKCSCYGENCKDQLPDDPSTDADLKCPRCGKHCRSYKKWIERKRKEFEKQKERYQKESDSAKRHKDNNPFYNTLDTCSKAKDFLQKLGSCSKKDSESGQDEIKFDDEGKTFGHETYCKPCSKFKINCKENGNCNGGEKRCNSKKGNDYITAKNIGNGVNSTVIDMLVSDNSTTEFAADLKDACENAHIFKGIRKDQWECRNVCGYVVCKSENGNGRENQNKIITIRALVTHWVQNFLDDYNKIRKKLMQCMNSGEGSACIKGCVDKWVQQKKGEWEEIKKHYLKQNEELHKEIKSLFRNFLGDVQPQTDVKKATGREKISDFESSCHCNGSASSESGKDGTQKDIVECLLDKLGEKATSCQKQHSGEQTNCVQSSPLPDDEDLLLEETENQVAQPNICPTTQAEPEAEVEGGCKPAEAAPKESAAKPADSDETPDQVPESQTPKAPELPAKPAAPPAAPPQRPRRPRRTLELLDNPHVKTALMSSTIMWSIGIGFATFTYFFLKKKSKSSVGNLFQILQIPQNDYGIPTLKSSNRYIPYGTDKYRGKRYIYIEGDSGTDSGYTDHYSDITSSESEYEELDINDIYVPGSPKYKTLIEVVLEPSKRDTQNDIHNDIPSDIPNTPSDTPPPITDDEWNQLKKDFISNMLQNTQNTEPNILRDNVDNNTHPTMSRHKVDQKPFIMSIHDRNLYIGEEYSYDMSTNSGQNNVYSGIDPTSANHDSYSDKNDPISDNHHPYSGIDLINDVLNGDYDIYDEILKRKENELFGTYHTKKNTSTNSVAKNTNSDPILNQINLFHKWLDRHRYMCAKLKNKEDILNKLKEEWNKENNNNSAKTYNSDNKSSHNHVLNTDVSIQIDMNNPKPKNEFTNMDTSPDKSTIDTILDDLEKYNEPYYYDFYKDDIIYHDVDVEKSSMDDIYVDHNNVTSNNMDVPTKMHIEMNIVNNKKKIFEEEYPISDIWNI</sequence>
<proteinExistence type="predicted"/>
<dbReference type="InterPro" id="IPR042202">
    <property type="entry name" value="Duffy-ag-bd_sf"/>
</dbReference>
<feature type="region of interest" description="Disordered" evidence="2">
    <location>
        <begin position="1857"/>
        <end position="1878"/>
    </location>
</feature>
<feature type="region of interest" description="Disordered" evidence="2">
    <location>
        <begin position="1"/>
        <end position="24"/>
    </location>
</feature>
<feature type="domain" description="Cysteine-rich interdomain region 1 gamma" evidence="7">
    <location>
        <begin position="1410"/>
        <end position="1462"/>
    </location>
</feature>
<feature type="domain" description="PfEMP1 CIDRalpha1" evidence="8">
    <location>
        <begin position="559"/>
        <end position="608"/>
    </location>
</feature>
<dbReference type="GO" id="GO:0046789">
    <property type="term" value="F:host cell surface receptor binding"/>
    <property type="evidence" value="ECO:0007669"/>
    <property type="project" value="InterPro"/>
</dbReference>
<feature type="compositionally biased region" description="Polar residues" evidence="2">
    <location>
        <begin position="1640"/>
        <end position="1653"/>
    </location>
</feature>
<keyword evidence="1" id="KW-0175">Coiled coil</keyword>
<dbReference type="Pfam" id="PF22672">
    <property type="entry name" value="DBL_C"/>
    <property type="match status" value="2"/>
</dbReference>
<evidence type="ECO:0000256" key="1">
    <source>
        <dbReference type="SAM" id="Coils"/>
    </source>
</evidence>
<dbReference type="Pfam" id="PF03011">
    <property type="entry name" value="PFEMP"/>
    <property type="match status" value="2"/>
</dbReference>
<feature type="compositionally biased region" description="Basic and acidic residues" evidence="2">
    <location>
        <begin position="12"/>
        <end position="22"/>
    </location>
</feature>
<evidence type="ECO:0000259" key="5">
    <source>
        <dbReference type="Pfam" id="PF15445"/>
    </source>
</evidence>
<dbReference type="FunFam" id="1.20.1310.20:FF:000001">
    <property type="entry name" value="Erythrocyte membrane protein 1, PfEMP1"/>
    <property type="match status" value="1"/>
</dbReference>
<feature type="domain" description="Duffy-binding-like" evidence="3">
    <location>
        <begin position="649"/>
        <end position="816"/>
    </location>
</feature>
<name>W7JU95_PLAFA</name>
<organism evidence="10 11">
    <name type="scientific">Plasmodium falciparum UGT5.1</name>
    <dbReference type="NCBI Taxonomy" id="1237627"/>
    <lineage>
        <taxon>Eukaryota</taxon>
        <taxon>Sar</taxon>
        <taxon>Alveolata</taxon>
        <taxon>Apicomplexa</taxon>
        <taxon>Aconoidasida</taxon>
        <taxon>Haemosporida</taxon>
        <taxon>Plasmodiidae</taxon>
        <taxon>Plasmodium</taxon>
        <taxon>Plasmodium (Laverania)</taxon>
    </lineage>
</organism>
<dbReference type="FunFam" id="1.10.1900.40:FF:000002">
    <property type="entry name" value="Erythrocyte membrane protein 1, PfEMP1"/>
    <property type="match status" value="1"/>
</dbReference>
<feature type="compositionally biased region" description="Pro residues" evidence="2">
    <location>
        <begin position="1702"/>
        <end position="1711"/>
    </location>
</feature>
<dbReference type="Gene3D" id="1.20.58.1930">
    <property type="match status" value="1"/>
</dbReference>
<dbReference type="Pfam" id="PF18562">
    <property type="entry name" value="CIDR1_gamma"/>
    <property type="match status" value="1"/>
</dbReference>
<feature type="region of interest" description="Disordered" evidence="2">
    <location>
        <begin position="974"/>
        <end position="1001"/>
    </location>
</feature>
<dbReference type="InterPro" id="IPR044932">
    <property type="entry name" value="PfEMP1_ATS_sf"/>
</dbReference>
<dbReference type="Pfam" id="PF05424">
    <property type="entry name" value="Duffy_binding"/>
    <property type="match status" value="2"/>
</dbReference>
<evidence type="ECO:0000259" key="6">
    <source>
        <dbReference type="Pfam" id="PF15447"/>
    </source>
</evidence>
<feature type="compositionally biased region" description="Acidic residues" evidence="2">
    <location>
        <begin position="1628"/>
        <end position="1639"/>
    </location>
</feature>
<evidence type="ECO:0000259" key="3">
    <source>
        <dbReference type="Pfam" id="PF03011"/>
    </source>
</evidence>
<feature type="compositionally biased region" description="Polar residues" evidence="2">
    <location>
        <begin position="975"/>
        <end position="997"/>
    </location>
</feature>